<dbReference type="InterPro" id="IPR010071">
    <property type="entry name" value="AA_adenyl_dom"/>
</dbReference>
<dbReference type="PRINTS" id="PR00154">
    <property type="entry name" value="AMPBINDING"/>
</dbReference>
<keyword evidence="3" id="KW-1185">Reference proteome</keyword>
<dbReference type="CDD" id="cd05930">
    <property type="entry name" value="A_NRPS"/>
    <property type="match status" value="1"/>
</dbReference>
<name>A0ABY1PYH2_9BURK</name>
<dbReference type="SUPFAM" id="SSF56801">
    <property type="entry name" value="Acetyl-CoA synthetase-like"/>
    <property type="match status" value="1"/>
</dbReference>
<dbReference type="InterPro" id="IPR042099">
    <property type="entry name" value="ANL_N_sf"/>
</dbReference>
<dbReference type="Pfam" id="PF00501">
    <property type="entry name" value="AMP-binding"/>
    <property type="match status" value="1"/>
</dbReference>
<dbReference type="InterPro" id="IPR045851">
    <property type="entry name" value="AMP-bd_C_sf"/>
</dbReference>
<dbReference type="EMBL" id="FXUL01000003">
    <property type="protein sequence ID" value="SMP51695.1"/>
    <property type="molecule type" value="Genomic_DNA"/>
</dbReference>
<dbReference type="Gene3D" id="3.30.300.30">
    <property type="match status" value="1"/>
</dbReference>
<dbReference type="NCBIfam" id="TIGR01733">
    <property type="entry name" value="AA-adenyl-dom"/>
    <property type="match status" value="1"/>
</dbReference>
<accession>A0ABY1PYH2</accession>
<reference evidence="2 3" key="1">
    <citation type="submission" date="2017-05" db="EMBL/GenBank/DDBJ databases">
        <authorList>
            <person name="Varghese N."/>
            <person name="Submissions S."/>
        </authorList>
    </citation>
    <scope>NUCLEOTIDE SEQUENCE [LARGE SCALE GENOMIC DNA]</scope>
    <source>
        <strain evidence="2 3">DSM 26001</strain>
    </source>
</reference>
<organism evidence="2 3">
    <name type="scientific">Noviherbaspirillum suwonense</name>
    <dbReference type="NCBI Taxonomy" id="1224511"/>
    <lineage>
        <taxon>Bacteria</taxon>
        <taxon>Pseudomonadati</taxon>
        <taxon>Pseudomonadota</taxon>
        <taxon>Betaproteobacteria</taxon>
        <taxon>Burkholderiales</taxon>
        <taxon>Oxalobacteraceae</taxon>
        <taxon>Noviherbaspirillum</taxon>
    </lineage>
</organism>
<dbReference type="InterPro" id="IPR020845">
    <property type="entry name" value="AMP-binding_CS"/>
</dbReference>
<dbReference type="Proteomes" id="UP001158049">
    <property type="component" value="Unassembled WGS sequence"/>
</dbReference>
<sequence length="527" mass="54832">MTGNFNLACDVHRRATESADAPAVVYRDIALSYGELAARAGRLAACLHAAWGERDDGAAPLRVGILASRSAGACVAALGACWAGAAYVPFGLKQPEERLLDMLAQCRLSALIVDDDGLKLLGERVLAACPRLIVHAGDAAAVPADSRPGIIELMSLPPAPLPAPAAVAAGDIAYIIFTSGSTGTPKGVMVSAGAFRHYLKAVGATLGMTADDRVLGVSELSFDVSAHNMFATWEAGAALHVLPASATMNAVKFARMAGLTVWNSAPSLAIMLRQVKALTPGCLPDLRVTAFGGEQLPASTVAAWREAATGSAVFNVYGPTEATVGCLAQKLDEPLPLTPGRDVLAIGTPFPGSEARVAGSDGQPLPDGVPGELLIAGEQLAAGYLDAPELTAARFPVIGGKRWYRTGDLALRDRGGRFHCLGRIDNQVKILGYRIELDDIDAHLRVASGVDLVSAVAWPLVQGAAHGIVAFVGAAAIDLKQVIGALKARIPSYMMPSRVIAMQELPLNASGKVDRQALRQLLADEIT</sequence>
<feature type="domain" description="AMP-dependent synthetase/ligase" evidence="1">
    <location>
        <begin position="12"/>
        <end position="385"/>
    </location>
</feature>
<dbReference type="RefSeq" id="WP_283441331.1">
    <property type="nucleotide sequence ID" value="NZ_FXUL01000003.1"/>
</dbReference>
<dbReference type="PROSITE" id="PS00455">
    <property type="entry name" value="AMP_BINDING"/>
    <property type="match status" value="1"/>
</dbReference>
<dbReference type="Gene3D" id="3.40.50.12780">
    <property type="entry name" value="N-terminal domain of ligase-like"/>
    <property type="match status" value="1"/>
</dbReference>
<dbReference type="InterPro" id="IPR000873">
    <property type="entry name" value="AMP-dep_synth/lig_dom"/>
</dbReference>
<dbReference type="InterPro" id="IPR020459">
    <property type="entry name" value="AMP-binding"/>
</dbReference>
<protein>
    <submittedName>
        <fullName evidence="2">Amino acid adenylation domain-containing protein</fullName>
    </submittedName>
</protein>
<evidence type="ECO:0000313" key="2">
    <source>
        <dbReference type="EMBL" id="SMP51695.1"/>
    </source>
</evidence>
<evidence type="ECO:0000259" key="1">
    <source>
        <dbReference type="Pfam" id="PF00501"/>
    </source>
</evidence>
<comment type="caution">
    <text evidence="2">The sequence shown here is derived from an EMBL/GenBank/DDBJ whole genome shotgun (WGS) entry which is preliminary data.</text>
</comment>
<dbReference type="PANTHER" id="PTHR45527:SF1">
    <property type="entry name" value="FATTY ACID SYNTHASE"/>
    <property type="match status" value="1"/>
</dbReference>
<dbReference type="PANTHER" id="PTHR45527">
    <property type="entry name" value="NONRIBOSOMAL PEPTIDE SYNTHETASE"/>
    <property type="match status" value="1"/>
</dbReference>
<evidence type="ECO:0000313" key="3">
    <source>
        <dbReference type="Proteomes" id="UP001158049"/>
    </source>
</evidence>
<proteinExistence type="predicted"/>
<gene>
    <name evidence="2" type="ORF">SAMN06295970_10353</name>
</gene>